<keyword evidence="1" id="KW-0472">Membrane</keyword>
<dbReference type="Proteomes" id="UP000708208">
    <property type="component" value="Unassembled WGS sequence"/>
</dbReference>
<reference evidence="2" key="1">
    <citation type="submission" date="2021-06" db="EMBL/GenBank/DDBJ databases">
        <authorList>
            <person name="Hodson N. C."/>
            <person name="Mongue J. A."/>
            <person name="Jaron S. K."/>
        </authorList>
    </citation>
    <scope>NUCLEOTIDE SEQUENCE</scope>
</reference>
<sequence length="75" mass="8509">FTSTSVGMGLRALFLAITFGTLAVLVVWYHEMQLLFGVQVALFATVFMYLLVPAIFHFSSFVQRHLVFLPYCESD</sequence>
<proteinExistence type="predicted"/>
<feature type="transmembrane region" description="Helical" evidence="1">
    <location>
        <begin position="12"/>
        <end position="30"/>
    </location>
</feature>
<evidence type="ECO:0000256" key="1">
    <source>
        <dbReference type="SAM" id="Phobius"/>
    </source>
</evidence>
<name>A0A8J2KS02_9HEXA</name>
<dbReference type="EMBL" id="CAJVCH010527050">
    <property type="protein sequence ID" value="CAG7822662.1"/>
    <property type="molecule type" value="Genomic_DNA"/>
</dbReference>
<keyword evidence="1" id="KW-0812">Transmembrane</keyword>
<evidence type="ECO:0000313" key="2">
    <source>
        <dbReference type="EMBL" id="CAG7822662.1"/>
    </source>
</evidence>
<accession>A0A8J2KS02</accession>
<gene>
    <name evidence="2" type="ORF">AFUS01_LOCUS32921</name>
</gene>
<feature type="transmembrane region" description="Helical" evidence="1">
    <location>
        <begin position="36"/>
        <end position="56"/>
    </location>
</feature>
<keyword evidence="1" id="KW-1133">Transmembrane helix</keyword>
<comment type="caution">
    <text evidence="2">The sequence shown here is derived from an EMBL/GenBank/DDBJ whole genome shotgun (WGS) entry which is preliminary data.</text>
</comment>
<evidence type="ECO:0000313" key="3">
    <source>
        <dbReference type="Proteomes" id="UP000708208"/>
    </source>
</evidence>
<keyword evidence="3" id="KW-1185">Reference proteome</keyword>
<organism evidence="2 3">
    <name type="scientific">Allacma fusca</name>
    <dbReference type="NCBI Taxonomy" id="39272"/>
    <lineage>
        <taxon>Eukaryota</taxon>
        <taxon>Metazoa</taxon>
        <taxon>Ecdysozoa</taxon>
        <taxon>Arthropoda</taxon>
        <taxon>Hexapoda</taxon>
        <taxon>Collembola</taxon>
        <taxon>Symphypleona</taxon>
        <taxon>Sminthuridae</taxon>
        <taxon>Allacma</taxon>
    </lineage>
</organism>
<dbReference type="AlphaFoldDB" id="A0A8J2KS02"/>
<protein>
    <submittedName>
        <fullName evidence="2">Uncharacterized protein</fullName>
    </submittedName>
</protein>
<feature type="non-terminal residue" evidence="2">
    <location>
        <position position="1"/>
    </location>
</feature>